<dbReference type="Proteomes" id="UP000887159">
    <property type="component" value="Unassembled WGS sequence"/>
</dbReference>
<name>A0A8X6VIT6_TRICX</name>
<dbReference type="EMBL" id="BMAU01021328">
    <property type="protein sequence ID" value="GFY14374.1"/>
    <property type="molecule type" value="Genomic_DNA"/>
</dbReference>
<reference evidence="1" key="1">
    <citation type="submission" date="2020-08" db="EMBL/GenBank/DDBJ databases">
        <title>Multicomponent nature underlies the extraordinary mechanical properties of spider dragline silk.</title>
        <authorList>
            <person name="Kono N."/>
            <person name="Nakamura H."/>
            <person name="Mori M."/>
            <person name="Yoshida Y."/>
            <person name="Ohtoshi R."/>
            <person name="Malay A.D."/>
            <person name="Moran D.A.P."/>
            <person name="Tomita M."/>
            <person name="Numata K."/>
            <person name="Arakawa K."/>
        </authorList>
    </citation>
    <scope>NUCLEOTIDE SEQUENCE</scope>
</reference>
<dbReference type="Gene3D" id="3.30.420.10">
    <property type="entry name" value="Ribonuclease H-like superfamily/Ribonuclease H"/>
    <property type="match status" value="1"/>
</dbReference>
<dbReference type="AlphaFoldDB" id="A0A8X6VIT6"/>
<sequence>MVVWGGGVSSELSTSLERGSKLRCSSTTALMLVYSSDSQSCLYRPPGVYGDQQAFDQVSEFDIGRILAYRYCGLSFREIGSRVGRNQTTVMWICDRYMQEGSTDRGGQSHPPQCTTSMSARIIRRRVLQSGLPARCPLLGVPLWQNHRRLHHQWCDKRMIWVAEWNKVVFTDEPRICLLPSDGRILVWRHRAERMLNIYLCYTPPHWSCTEYYGMGCYWISI</sequence>
<comment type="caution">
    <text evidence="1">The sequence shown here is derived from an EMBL/GenBank/DDBJ whole genome shotgun (WGS) entry which is preliminary data.</text>
</comment>
<keyword evidence="2" id="KW-1185">Reference proteome</keyword>
<gene>
    <name evidence="1" type="primary">NCL1_10765</name>
    <name evidence="1" type="ORF">TNCV_1021391</name>
</gene>
<organism evidence="1 2">
    <name type="scientific">Trichonephila clavipes</name>
    <name type="common">Golden silk orbweaver</name>
    <name type="synonym">Nephila clavipes</name>
    <dbReference type="NCBI Taxonomy" id="2585209"/>
    <lineage>
        <taxon>Eukaryota</taxon>
        <taxon>Metazoa</taxon>
        <taxon>Ecdysozoa</taxon>
        <taxon>Arthropoda</taxon>
        <taxon>Chelicerata</taxon>
        <taxon>Arachnida</taxon>
        <taxon>Araneae</taxon>
        <taxon>Araneomorphae</taxon>
        <taxon>Entelegynae</taxon>
        <taxon>Araneoidea</taxon>
        <taxon>Nephilidae</taxon>
        <taxon>Trichonephila</taxon>
    </lineage>
</organism>
<proteinExistence type="predicted"/>
<dbReference type="InterPro" id="IPR036397">
    <property type="entry name" value="RNaseH_sf"/>
</dbReference>
<evidence type="ECO:0000313" key="1">
    <source>
        <dbReference type="EMBL" id="GFY14374.1"/>
    </source>
</evidence>
<accession>A0A8X6VIT6</accession>
<evidence type="ECO:0000313" key="2">
    <source>
        <dbReference type="Proteomes" id="UP000887159"/>
    </source>
</evidence>
<dbReference type="GO" id="GO:0003676">
    <property type="term" value="F:nucleic acid binding"/>
    <property type="evidence" value="ECO:0007669"/>
    <property type="project" value="InterPro"/>
</dbReference>
<protein>
    <submittedName>
        <fullName evidence="1">Transposable element Tcb1 transposase</fullName>
    </submittedName>
</protein>